<dbReference type="Gene3D" id="3.90.230.10">
    <property type="entry name" value="Creatinase/methionine aminopeptidase superfamily"/>
    <property type="match status" value="1"/>
</dbReference>
<dbReference type="Proteomes" id="UP000032746">
    <property type="component" value="Chromosome"/>
</dbReference>
<dbReference type="CDD" id="cd01066">
    <property type="entry name" value="APP_MetAP"/>
    <property type="match status" value="1"/>
</dbReference>
<dbReference type="InterPro" id="IPR029149">
    <property type="entry name" value="Creatin/AminoP/Spt16_N"/>
</dbReference>
<dbReference type="EMBL" id="CP008706">
    <property type="protein sequence ID" value="AKA30897.1"/>
    <property type="molecule type" value="Genomic_DNA"/>
</dbReference>
<dbReference type="RefSeq" id="WP_000794156.1">
    <property type="nucleotide sequence ID" value="NZ_AP031576.1"/>
</dbReference>
<evidence type="ECO:0000259" key="2">
    <source>
        <dbReference type="Pfam" id="PF01321"/>
    </source>
</evidence>
<dbReference type="InterPro" id="IPR000994">
    <property type="entry name" value="Pept_M24"/>
</dbReference>
<dbReference type="AlphaFoldDB" id="A0A0D5YF11"/>
<dbReference type="SUPFAM" id="SSF53092">
    <property type="entry name" value="Creatinase/prolidase N-terminal domain"/>
    <property type="match status" value="1"/>
</dbReference>
<dbReference type="InterPro" id="IPR036005">
    <property type="entry name" value="Creatinase/aminopeptidase-like"/>
</dbReference>
<dbReference type="SUPFAM" id="SSF55920">
    <property type="entry name" value="Creatinase/aminopeptidase"/>
    <property type="match status" value="1"/>
</dbReference>
<dbReference type="InterPro" id="IPR050659">
    <property type="entry name" value="Peptidase_M24B"/>
</dbReference>
<feature type="domain" description="Peptidase M24" evidence="1">
    <location>
        <begin position="206"/>
        <end position="414"/>
    </location>
</feature>
<dbReference type="OMA" id="CYYRTFS"/>
<dbReference type="Gene3D" id="3.40.350.10">
    <property type="entry name" value="Creatinase/prolidase N-terminal domain"/>
    <property type="match status" value="1"/>
</dbReference>
<accession>A0A0D5YF11</accession>
<protein>
    <submittedName>
        <fullName evidence="3">Proline dipeptidase</fullName>
    </submittedName>
</protein>
<dbReference type="InterPro" id="IPR000587">
    <property type="entry name" value="Creatinase_N"/>
</dbReference>
<dbReference type="OrthoDB" id="9803194at2"/>
<gene>
    <name evidence="3" type="ORF">ABUW_1146</name>
</gene>
<dbReference type="Pfam" id="PF01321">
    <property type="entry name" value="Creatinase_N"/>
    <property type="match status" value="1"/>
</dbReference>
<dbReference type="Pfam" id="PF00557">
    <property type="entry name" value="Peptidase_M24"/>
    <property type="match status" value="1"/>
</dbReference>
<evidence type="ECO:0000313" key="3">
    <source>
        <dbReference type="EMBL" id="AKA30897.1"/>
    </source>
</evidence>
<evidence type="ECO:0000259" key="1">
    <source>
        <dbReference type="Pfam" id="PF00557"/>
    </source>
</evidence>
<proteinExistence type="predicted"/>
<dbReference type="PANTHER" id="PTHR46112">
    <property type="entry name" value="AMINOPEPTIDASE"/>
    <property type="match status" value="1"/>
</dbReference>
<sequence>MKNMKLHQNRIGNRHPEHLNMHQIGPGDLAISEWQQAGLTLPNLDRMHQYRLNRICALLKQQGLAGILLYDPINIRYATGTTNMQVWLLHNAGRYTYISAEGQVILWEFDHCDFLAEHSKVVTQIRPCISWFYFCAGSRIDEQVKKWANEIYDVVLQFGKGNKRIAIDKCNDEGIKELEHLGLSIVNGEVIMELARAIKGEDEINAMRCAVHATDSAIKVMHDHLEPGVSEQRLWSYLHAENIARGGEWIETRLLSSGPRCNPWYQECSGRIIQNGELVGFDTDMIGAYGICVDTSRTWLCGDETPTDEQKRIYQMAYDQIHFNTELLRAGITYKELTHEALQYDPNEYNHYSFLYHGVGLCDEAPGIYFKEAWDSYGYDGVLEPGMVMCVESYVGHKAGGPGVKLENQILITEKSPEVLTLYPFETKLLSN</sequence>
<dbReference type="PANTHER" id="PTHR46112:SF2">
    <property type="entry name" value="XAA-PRO AMINOPEPTIDASE P-RELATED"/>
    <property type="match status" value="1"/>
</dbReference>
<dbReference type="PATRIC" id="fig|470.1314.peg.1157"/>
<reference evidence="4" key="2">
    <citation type="submission" date="2015-03" db="EMBL/GenBank/DDBJ databases">
        <authorList>
            <person name="Gallagher L.A."/>
            <person name="Hayden H.S."/>
            <person name="Weiss E.J."/>
            <person name="Hager K.R."/>
            <person name="Ramage E."/>
            <person name="Radey M.R."/>
            <person name="Bydalek R."/>
            <person name="Manoil C."/>
            <person name="Miller S.I."/>
            <person name="Brittnacher M.J."/>
        </authorList>
    </citation>
    <scope>NUCLEOTIDE SEQUENCE [LARGE SCALE GENOMIC DNA]</scope>
    <source>
        <strain evidence="4">AB5075-UW</strain>
    </source>
</reference>
<feature type="domain" description="Creatinase N-terminal" evidence="2">
    <location>
        <begin position="51"/>
        <end position="169"/>
    </location>
</feature>
<reference evidence="3 4" key="1">
    <citation type="journal article" date="2015" name="J. Bacteriol.">
        <title>Resources for Genetic and Genomic Analysis of Emerging Pathogen Acinetobacter baumannii.</title>
        <authorList>
            <person name="Gallagher L.A."/>
            <person name="Ramage E."/>
            <person name="Weiss E.J."/>
            <person name="Radey M."/>
            <person name="Hayden H.S."/>
            <person name="Held K.G."/>
            <person name="Huse H.K."/>
            <person name="Zurawski D.V."/>
            <person name="Brittnacher M.J."/>
            <person name="Manoil C."/>
        </authorList>
    </citation>
    <scope>NUCLEOTIDE SEQUENCE [LARGE SCALE GENOMIC DNA]</scope>
    <source>
        <strain evidence="3 4">AB5075-UW</strain>
    </source>
</reference>
<organism evidence="3 4">
    <name type="scientific">Acinetobacter baumannii</name>
    <dbReference type="NCBI Taxonomy" id="470"/>
    <lineage>
        <taxon>Bacteria</taxon>
        <taxon>Pseudomonadati</taxon>
        <taxon>Pseudomonadota</taxon>
        <taxon>Gammaproteobacteria</taxon>
        <taxon>Moraxellales</taxon>
        <taxon>Moraxellaceae</taxon>
        <taxon>Acinetobacter</taxon>
        <taxon>Acinetobacter calcoaceticus/baumannii complex</taxon>
    </lineage>
</organism>
<evidence type="ECO:0000313" key="4">
    <source>
        <dbReference type="Proteomes" id="UP000032746"/>
    </source>
</evidence>
<name>A0A0D5YF11_ACIBA</name>